<keyword evidence="1" id="KW-1133">Transmembrane helix</keyword>
<dbReference type="Proteomes" id="UP000799536">
    <property type="component" value="Unassembled WGS sequence"/>
</dbReference>
<dbReference type="AlphaFoldDB" id="A0A9P4JKR1"/>
<sequence>MAAYSRLDAPSSSSPVETAQTFLPSPSPTRNVLRWIWPFQVLITIPKIILLCFLMIFLFLFTFLINLGSQSRPGVLGVVLAFGEMVLEIYLACSIFVTVWHQYRNKPQADAYKALKQEAKKTGFAT</sequence>
<feature type="non-terminal residue" evidence="2">
    <location>
        <position position="126"/>
    </location>
</feature>
<evidence type="ECO:0000256" key="1">
    <source>
        <dbReference type="SAM" id="Phobius"/>
    </source>
</evidence>
<protein>
    <submittedName>
        <fullName evidence="2">Uncharacterized protein</fullName>
    </submittedName>
</protein>
<gene>
    <name evidence="2" type="ORF">GQ43DRAFT_440748</name>
</gene>
<keyword evidence="1" id="KW-0472">Membrane</keyword>
<comment type="caution">
    <text evidence="2">The sequence shown here is derived from an EMBL/GenBank/DDBJ whole genome shotgun (WGS) entry which is preliminary data.</text>
</comment>
<keyword evidence="3" id="KW-1185">Reference proteome</keyword>
<feature type="transmembrane region" description="Helical" evidence="1">
    <location>
        <begin position="75"/>
        <end position="100"/>
    </location>
</feature>
<name>A0A9P4JKR1_9PLEO</name>
<dbReference type="EMBL" id="ML993983">
    <property type="protein sequence ID" value="KAF2201273.1"/>
    <property type="molecule type" value="Genomic_DNA"/>
</dbReference>
<evidence type="ECO:0000313" key="2">
    <source>
        <dbReference type="EMBL" id="KAF2201273.1"/>
    </source>
</evidence>
<accession>A0A9P4JKR1</accession>
<keyword evidence="1" id="KW-0812">Transmembrane</keyword>
<feature type="transmembrane region" description="Helical" evidence="1">
    <location>
        <begin position="48"/>
        <end position="69"/>
    </location>
</feature>
<reference evidence="2" key="1">
    <citation type="journal article" date="2020" name="Stud. Mycol.">
        <title>101 Dothideomycetes genomes: a test case for predicting lifestyles and emergence of pathogens.</title>
        <authorList>
            <person name="Haridas S."/>
            <person name="Albert R."/>
            <person name="Binder M."/>
            <person name="Bloem J."/>
            <person name="Labutti K."/>
            <person name="Salamov A."/>
            <person name="Andreopoulos B."/>
            <person name="Baker S."/>
            <person name="Barry K."/>
            <person name="Bills G."/>
            <person name="Bluhm B."/>
            <person name="Cannon C."/>
            <person name="Castanera R."/>
            <person name="Culley D."/>
            <person name="Daum C."/>
            <person name="Ezra D."/>
            <person name="Gonzalez J."/>
            <person name="Henrissat B."/>
            <person name="Kuo A."/>
            <person name="Liang C."/>
            <person name="Lipzen A."/>
            <person name="Lutzoni F."/>
            <person name="Magnuson J."/>
            <person name="Mondo S."/>
            <person name="Nolan M."/>
            <person name="Ohm R."/>
            <person name="Pangilinan J."/>
            <person name="Park H.-J."/>
            <person name="Ramirez L."/>
            <person name="Alfaro M."/>
            <person name="Sun H."/>
            <person name="Tritt A."/>
            <person name="Yoshinaga Y."/>
            <person name="Zwiers L.-H."/>
            <person name="Turgeon B."/>
            <person name="Goodwin S."/>
            <person name="Spatafora J."/>
            <person name="Crous P."/>
            <person name="Grigoriev I."/>
        </authorList>
    </citation>
    <scope>NUCLEOTIDE SEQUENCE</scope>
    <source>
        <strain evidence="2">ATCC 74209</strain>
    </source>
</reference>
<evidence type="ECO:0000313" key="3">
    <source>
        <dbReference type="Proteomes" id="UP000799536"/>
    </source>
</evidence>
<proteinExistence type="predicted"/>
<organism evidence="2 3">
    <name type="scientific">Delitschia confertaspora ATCC 74209</name>
    <dbReference type="NCBI Taxonomy" id="1513339"/>
    <lineage>
        <taxon>Eukaryota</taxon>
        <taxon>Fungi</taxon>
        <taxon>Dikarya</taxon>
        <taxon>Ascomycota</taxon>
        <taxon>Pezizomycotina</taxon>
        <taxon>Dothideomycetes</taxon>
        <taxon>Pleosporomycetidae</taxon>
        <taxon>Pleosporales</taxon>
        <taxon>Delitschiaceae</taxon>
        <taxon>Delitschia</taxon>
    </lineage>
</organism>